<protein>
    <submittedName>
        <fullName evidence="3">Uncharacterized protein</fullName>
    </submittedName>
</protein>
<evidence type="ECO:0000256" key="1">
    <source>
        <dbReference type="SAM" id="Coils"/>
    </source>
</evidence>
<organism evidence="3 4">
    <name type="scientific">Stylosanthes scabra</name>
    <dbReference type="NCBI Taxonomy" id="79078"/>
    <lineage>
        <taxon>Eukaryota</taxon>
        <taxon>Viridiplantae</taxon>
        <taxon>Streptophyta</taxon>
        <taxon>Embryophyta</taxon>
        <taxon>Tracheophyta</taxon>
        <taxon>Spermatophyta</taxon>
        <taxon>Magnoliopsida</taxon>
        <taxon>eudicotyledons</taxon>
        <taxon>Gunneridae</taxon>
        <taxon>Pentapetalae</taxon>
        <taxon>rosids</taxon>
        <taxon>fabids</taxon>
        <taxon>Fabales</taxon>
        <taxon>Fabaceae</taxon>
        <taxon>Papilionoideae</taxon>
        <taxon>50 kb inversion clade</taxon>
        <taxon>dalbergioids sensu lato</taxon>
        <taxon>Dalbergieae</taxon>
        <taxon>Pterocarpus clade</taxon>
        <taxon>Stylosanthes</taxon>
    </lineage>
</organism>
<comment type="caution">
    <text evidence="3">The sequence shown here is derived from an EMBL/GenBank/DDBJ whole genome shotgun (WGS) entry which is preliminary data.</text>
</comment>
<name>A0ABU6YR11_9FABA</name>
<feature type="coiled-coil region" evidence="1">
    <location>
        <begin position="153"/>
        <end position="187"/>
    </location>
</feature>
<dbReference type="EMBL" id="JASCZI010243189">
    <property type="protein sequence ID" value="MED6212845.1"/>
    <property type="molecule type" value="Genomic_DNA"/>
</dbReference>
<gene>
    <name evidence="3" type="ORF">PIB30_087337</name>
</gene>
<feature type="compositionally biased region" description="Polar residues" evidence="2">
    <location>
        <begin position="75"/>
        <end position="96"/>
    </location>
</feature>
<keyword evidence="4" id="KW-1185">Reference proteome</keyword>
<proteinExistence type="predicted"/>
<keyword evidence="1" id="KW-0175">Coiled coil</keyword>
<evidence type="ECO:0000256" key="2">
    <source>
        <dbReference type="SAM" id="MobiDB-lite"/>
    </source>
</evidence>
<evidence type="ECO:0000313" key="4">
    <source>
        <dbReference type="Proteomes" id="UP001341840"/>
    </source>
</evidence>
<feature type="region of interest" description="Disordered" evidence="2">
    <location>
        <begin position="45"/>
        <end position="129"/>
    </location>
</feature>
<evidence type="ECO:0000313" key="3">
    <source>
        <dbReference type="EMBL" id="MED6212845.1"/>
    </source>
</evidence>
<feature type="compositionally biased region" description="Pro residues" evidence="2">
    <location>
        <begin position="110"/>
        <end position="120"/>
    </location>
</feature>
<dbReference type="Proteomes" id="UP001341840">
    <property type="component" value="Unassembled WGS sequence"/>
</dbReference>
<accession>A0ABU6YR11</accession>
<reference evidence="3 4" key="1">
    <citation type="journal article" date="2023" name="Plants (Basel)">
        <title>Bridging the Gap: Combining Genomics and Transcriptomics Approaches to Understand Stylosanthes scabra, an Orphan Legume from the Brazilian Caatinga.</title>
        <authorList>
            <person name="Ferreira-Neto J.R.C."/>
            <person name="da Silva M.D."/>
            <person name="Binneck E."/>
            <person name="de Melo N.F."/>
            <person name="da Silva R.H."/>
            <person name="de Melo A.L.T.M."/>
            <person name="Pandolfi V."/>
            <person name="Bustamante F.O."/>
            <person name="Brasileiro-Vidal A.C."/>
            <person name="Benko-Iseppon A.M."/>
        </authorList>
    </citation>
    <scope>NUCLEOTIDE SEQUENCE [LARGE SCALE GENOMIC DNA]</scope>
    <source>
        <tissue evidence="3">Leaves</tissue>
    </source>
</reference>
<sequence length="212" mass="23773">MYSSERGVRKGVMEVHTTDPLEAMAKQISTMTKKLEKLEVAAPSAEQVNYMGNQPRPPQNDPYSNTYNPGWRNHPNFSWGGNQGQRSNDNVQNNNRPYQPPFQRQQQPFQQPPPPVPPQQKPSSSTPPSSIEAALEKLAQSTASFVQNTHSFMNETRSTFKNQESALRNLENQVGQLAKDLGQLTRSTLFLAIPLLIQKKSAKLLLLEAGKF</sequence>